<dbReference type="EMBL" id="JTFC01000029">
    <property type="protein sequence ID" value="RUS57011.1"/>
    <property type="molecule type" value="Genomic_DNA"/>
</dbReference>
<evidence type="ECO:0000256" key="1">
    <source>
        <dbReference type="ARBA" id="ARBA00022801"/>
    </source>
</evidence>
<dbReference type="GO" id="GO:0016020">
    <property type="term" value="C:membrane"/>
    <property type="evidence" value="ECO:0007669"/>
    <property type="project" value="TreeGrafter"/>
</dbReference>
<dbReference type="PANTHER" id="PTHR43798:SF31">
    <property type="entry name" value="AB HYDROLASE SUPERFAMILY PROTEIN YCLE"/>
    <property type="match status" value="1"/>
</dbReference>
<evidence type="ECO:0000313" key="3">
    <source>
        <dbReference type="EMBL" id="RUS57011.1"/>
    </source>
</evidence>
<dbReference type="InterPro" id="IPR029058">
    <property type="entry name" value="AB_hydrolase_fold"/>
</dbReference>
<dbReference type="Gene3D" id="6.10.140.700">
    <property type="match status" value="1"/>
</dbReference>
<name>A0A433RUP5_9BACL</name>
<dbReference type="SUPFAM" id="SSF53474">
    <property type="entry name" value="alpha/beta-Hydrolases"/>
    <property type="match status" value="1"/>
</dbReference>
<keyword evidence="1 3" id="KW-0378">Hydrolase</keyword>
<dbReference type="GO" id="GO:0016787">
    <property type="term" value="F:hydrolase activity"/>
    <property type="evidence" value="ECO:0007669"/>
    <property type="project" value="UniProtKB-KW"/>
</dbReference>
<comment type="caution">
    <text evidence="3">The sequence shown here is derived from an EMBL/GenBank/DDBJ whole genome shotgun (WGS) entry which is preliminary data.</text>
</comment>
<dbReference type="InterPro" id="IPR000073">
    <property type="entry name" value="AB_hydrolase_1"/>
</dbReference>
<dbReference type="AlphaFoldDB" id="A0A433RUP5"/>
<dbReference type="Proteomes" id="UP000288623">
    <property type="component" value="Unassembled WGS sequence"/>
</dbReference>
<evidence type="ECO:0000313" key="4">
    <source>
        <dbReference type="Proteomes" id="UP000288623"/>
    </source>
</evidence>
<dbReference type="Pfam" id="PF00561">
    <property type="entry name" value="Abhydrolase_1"/>
    <property type="match status" value="1"/>
</dbReference>
<dbReference type="Gene3D" id="3.40.50.1820">
    <property type="entry name" value="alpha/beta hydrolase"/>
    <property type="match status" value="1"/>
</dbReference>
<organism evidence="3 4">
    <name type="scientific">Candidatus Kurthia intestinigallinarum</name>
    <dbReference type="NCBI Taxonomy" id="1562256"/>
    <lineage>
        <taxon>Bacteria</taxon>
        <taxon>Bacillati</taxon>
        <taxon>Bacillota</taxon>
        <taxon>Bacilli</taxon>
        <taxon>Bacillales</taxon>
        <taxon>Caryophanaceae</taxon>
        <taxon>Kurthia</taxon>
    </lineage>
</organism>
<evidence type="ECO:0000259" key="2">
    <source>
        <dbReference type="Pfam" id="PF00561"/>
    </source>
</evidence>
<keyword evidence="4" id="KW-1185">Reference proteome</keyword>
<reference evidence="3 4" key="1">
    <citation type="submission" date="2014-11" db="EMBL/GenBank/DDBJ databases">
        <title>Genome sequence and analysis of novel Kurthia sp.</title>
        <authorList>
            <person name="Lawson J.N."/>
            <person name="Gonzalez J.E."/>
            <person name="Rinauldi L."/>
            <person name="Xuan Z."/>
            <person name="Firman A."/>
            <person name="Shaddox L."/>
            <person name="Trudeau A."/>
            <person name="Shah S."/>
            <person name="Reiman D."/>
        </authorList>
    </citation>
    <scope>NUCLEOTIDE SEQUENCE [LARGE SCALE GENOMIC DNA]</scope>
    <source>
        <strain evidence="3 4">3B1D</strain>
    </source>
</reference>
<dbReference type="RefSeq" id="WP_126990430.1">
    <property type="nucleotide sequence ID" value="NZ_JTFC01000029.1"/>
</dbReference>
<feature type="domain" description="AB hydrolase-1" evidence="2">
    <location>
        <begin position="48"/>
        <end position="265"/>
    </location>
</feature>
<gene>
    <name evidence="3" type="ORF">QI30_08055</name>
</gene>
<accession>A0A433RUP5</accession>
<dbReference type="PANTHER" id="PTHR43798">
    <property type="entry name" value="MONOACYLGLYCEROL LIPASE"/>
    <property type="match status" value="1"/>
</dbReference>
<protein>
    <submittedName>
        <fullName evidence="3">Alpha/beta hydrolase</fullName>
    </submittedName>
</protein>
<dbReference type="InterPro" id="IPR050266">
    <property type="entry name" value="AB_hydrolase_sf"/>
</dbReference>
<dbReference type="OrthoDB" id="9796770at2"/>
<proteinExistence type="predicted"/>
<sequence length="284" mass="31769">MWQQQIIETNRGMFEVFVAGEGEPLCVTHLYSEFNEKGNLFANQFVATHRVYLVNLRGCGQSTDDTAIASYSMVDSVRDLEAIREALGLAKWAFAGHSTGGMLALVYAIQASSSLSFIVAGGLCASNDYMKNPASIYCKDNLHNARLREILAMLANPASTAEERQAGSKEWSLMSLYEASSYDKLISRPNSGKTVSKRLDYFSYEELPTFDVRQQLRDVTIPAFIYGGKYDAQCPYEYAVEAAALLGNATLTTFSRSNHFPFVEEEQAFEQFVEKMIQQKVKNR</sequence>